<dbReference type="GO" id="GO:0005802">
    <property type="term" value="C:trans-Golgi network"/>
    <property type="evidence" value="ECO:0007669"/>
    <property type="project" value="EnsemblFungi"/>
</dbReference>
<evidence type="ECO:0000256" key="4">
    <source>
        <dbReference type="ARBA" id="ARBA00012169"/>
    </source>
</evidence>
<dbReference type="InterPro" id="IPR021601">
    <property type="entry name" value="Phosphatidylino_kinase_fungi"/>
</dbReference>
<dbReference type="Gene3D" id="3.30.1010.10">
    <property type="entry name" value="Phosphatidylinositol 3-kinase Catalytic Subunit, Chain A, domain 4"/>
    <property type="match status" value="1"/>
</dbReference>
<dbReference type="GO" id="GO:0048015">
    <property type="term" value="P:phosphatidylinositol-mediated signaling"/>
    <property type="evidence" value="ECO:0007669"/>
    <property type="project" value="TreeGrafter"/>
</dbReference>
<protein>
    <recommendedName>
        <fullName evidence="4">1-phosphatidylinositol 4-kinase</fullName>
        <ecNumber evidence="4">2.7.1.67</ecNumber>
    </recommendedName>
</protein>
<evidence type="ECO:0000256" key="6">
    <source>
        <dbReference type="ARBA" id="ARBA00022777"/>
    </source>
</evidence>
<dbReference type="SUPFAM" id="SSF48371">
    <property type="entry name" value="ARM repeat"/>
    <property type="match status" value="1"/>
</dbReference>
<dbReference type="GO" id="GO:0046854">
    <property type="term" value="P:phosphatidylinositol phosphate biosynthetic process"/>
    <property type="evidence" value="ECO:0007669"/>
    <property type="project" value="EnsemblFungi"/>
</dbReference>
<keyword evidence="5" id="KW-0808">Transferase</keyword>
<dbReference type="PROSITE" id="PS00916">
    <property type="entry name" value="PI3_4_KINASE_2"/>
    <property type="match status" value="1"/>
</dbReference>
<dbReference type="PANTHER" id="PTHR10048">
    <property type="entry name" value="PHOSPHATIDYLINOSITOL KINASE"/>
    <property type="match status" value="1"/>
</dbReference>
<dbReference type="GO" id="GO:0004430">
    <property type="term" value="F:1-phosphatidylinositol 4-kinase activity"/>
    <property type="evidence" value="ECO:0007669"/>
    <property type="project" value="UniProtKB-EC"/>
</dbReference>
<dbReference type="KEGG" id="slb:AWJ20_1072"/>
<evidence type="ECO:0000313" key="11">
    <source>
        <dbReference type="Proteomes" id="UP000189580"/>
    </source>
</evidence>
<proteinExistence type="inferred from homology"/>
<dbReference type="OrthoDB" id="10264149at2759"/>
<dbReference type="InterPro" id="IPR011009">
    <property type="entry name" value="Kinase-like_dom_sf"/>
</dbReference>
<comment type="catalytic activity">
    <reaction evidence="1">
        <text>a 1,2-diacyl-sn-glycero-3-phospho-(1D-myo-inositol) + ATP = a 1,2-diacyl-sn-glycero-3-phospho-(1D-myo-inositol 4-phosphate) + ADP + H(+)</text>
        <dbReference type="Rhea" id="RHEA:19877"/>
        <dbReference type="ChEBI" id="CHEBI:15378"/>
        <dbReference type="ChEBI" id="CHEBI:30616"/>
        <dbReference type="ChEBI" id="CHEBI:57880"/>
        <dbReference type="ChEBI" id="CHEBI:58178"/>
        <dbReference type="ChEBI" id="CHEBI:456216"/>
        <dbReference type="EC" id="2.7.1.67"/>
    </reaction>
</comment>
<dbReference type="GO" id="GO:0016020">
    <property type="term" value="C:membrane"/>
    <property type="evidence" value="ECO:0007669"/>
    <property type="project" value="TreeGrafter"/>
</dbReference>
<feature type="compositionally biased region" description="Low complexity" evidence="8">
    <location>
        <begin position="286"/>
        <end position="314"/>
    </location>
</feature>
<dbReference type="AlphaFoldDB" id="A0A167DDQ9"/>
<keyword evidence="11" id="KW-1185">Reference proteome</keyword>
<feature type="region of interest" description="Disordered" evidence="8">
    <location>
        <begin position="626"/>
        <end position="658"/>
    </location>
</feature>
<evidence type="ECO:0000313" key="10">
    <source>
        <dbReference type="EMBL" id="ANB12800.1"/>
    </source>
</evidence>
<dbReference type="Gene3D" id="6.10.140.1260">
    <property type="match status" value="1"/>
</dbReference>
<comment type="similarity">
    <text evidence="3">Belongs to the PI3/PI4-kinase family. Type III PI4K subfamily.</text>
</comment>
<dbReference type="GO" id="GO:0006995">
    <property type="term" value="P:cellular response to nitrogen starvation"/>
    <property type="evidence" value="ECO:0007669"/>
    <property type="project" value="EnsemblFungi"/>
</dbReference>
<keyword evidence="7" id="KW-0539">Nucleus</keyword>
<dbReference type="GO" id="GO:0006897">
    <property type="term" value="P:endocytosis"/>
    <property type="evidence" value="ECO:0007669"/>
    <property type="project" value="EnsemblFungi"/>
</dbReference>
<organism evidence="10 11">
    <name type="scientific">Sugiyamaella lignohabitans</name>
    <dbReference type="NCBI Taxonomy" id="796027"/>
    <lineage>
        <taxon>Eukaryota</taxon>
        <taxon>Fungi</taxon>
        <taxon>Dikarya</taxon>
        <taxon>Ascomycota</taxon>
        <taxon>Saccharomycotina</taxon>
        <taxon>Dipodascomycetes</taxon>
        <taxon>Dipodascales</taxon>
        <taxon>Trichomonascaceae</taxon>
        <taxon>Sugiyamaella</taxon>
    </lineage>
</organism>
<dbReference type="SUPFAM" id="SSF56112">
    <property type="entry name" value="Protein kinase-like (PK-like)"/>
    <property type="match status" value="1"/>
</dbReference>
<feature type="compositionally biased region" description="Acidic residues" evidence="8">
    <location>
        <begin position="567"/>
        <end position="577"/>
    </location>
</feature>
<evidence type="ECO:0000256" key="2">
    <source>
        <dbReference type="ARBA" id="ARBA00004123"/>
    </source>
</evidence>
<dbReference type="EC" id="2.7.1.67" evidence="4"/>
<dbReference type="GO" id="GO:0005634">
    <property type="term" value="C:nucleus"/>
    <property type="evidence" value="ECO:0007669"/>
    <property type="project" value="UniProtKB-SubCell"/>
</dbReference>
<dbReference type="InterPro" id="IPR000403">
    <property type="entry name" value="PI3/4_kinase_cat_dom"/>
</dbReference>
<dbReference type="InterPro" id="IPR057754">
    <property type="entry name" value="PI4-kinase_beta/PIK1_cat"/>
</dbReference>
<dbReference type="FunFam" id="1.10.1070.11:FF:000016">
    <property type="entry name" value="PIK1p Phosphatidylinositol 4-kinase"/>
    <property type="match status" value="1"/>
</dbReference>
<evidence type="ECO:0000256" key="7">
    <source>
        <dbReference type="ARBA" id="ARBA00023242"/>
    </source>
</evidence>
<evidence type="ECO:0000256" key="3">
    <source>
        <dbReference type="ARBA" id="ARBA00006209"/>
    </source>
</evidence>
<dbReference type="RefSeq" id="XP_018735277.1">
    <property type="nucleotide sequence ID" value="XM_018877923.1"/>
</dbReference>
<feature type="compositionally biased region" description="Low complexity" evidence="8">
    <location>
        <begin position="12"/>
        <end position="32"/>
    </location>
</feature>
<dbReference type="Proteomes" id="UP000189580">
    <property type="component" value="Chromosome a"/>
</dbReference>
<dbReference type="Pfam" id="PF00454">
    <property type="entry name" value="PI3_PI4_kinase"/>
    <property type="match status" value="1"/>
</dbReference>
<feature type="compositionally biased region" description="Polar residues" evidence="8">
    <location>
        <begin position="337"/>
        <end position="346"/>
    </location>
</feature>
<feature type="compositionally biased region" description="Polar residues" evidence="8">
    <location>
        <begin position="380"/>
        <end position="392"/>
    </location>
</feature>
<feature type="region of interest" description="Disordered" evidence="8">
    <location>
        <begin position="380"/>
        <end position="412"/>
    </location>
</feature>
<dbReference type="PROSITE" id="PS50290">
    <property type="entry name" value="PI3_4_KINASE_3"/>
    <property type="match status" value="1"/>
</dbReference>
<dbReference type="EMBL" id="CP014501">
    <property type="protein sequence ID" value="ANB12800.1"/>
    <property type="molecule type" value="Genomic_DNA"/>
</dbReference>
<dbReference type="FunFam" id="3.30.1010.10:FF:000021">
    <property type="entry name" value="Phosphatidylinositol 4-kinase"/>
    <property type="match status" value="1"/>
</dbReference>
<evidence type="ECO:0000256" key="8">
    <source>
        <dbReference type="SAM" id="MobiDB-lite"/>
    </source>
</evidence>
<dbReference type="GO" id="GO:0140504">
    <property type="term" value="P:microlipophagy"/>
    <property type="evidence" value="ECO:0007669"/>
    <property type="project" value="EnsemblFungi"/>
</dbReference>
<dbReference type="SMART" id="SM00146">
    <property type="entry name" value="PI3Kc"/>
    <property type="match status" value="1"/>
</dbReference>
<dbReference type="Pfam" id="PF11522">
    <property type="entry name" value="Pik1"/>
    <property type="match status" value="1"/>
</dbReference>
<evidence type="ECO:0000256" key="5">
    <source>
        <dbReference type="ARBA" id="ARBA00022679"/>
    </source>
</evidence>
<dbReference type="GO" id="GO:0042998">
    <property type="term" value="P:positive regulation of Golgi to plasma membrane protein transport"/>
    <property type="evidence" value="ECO:0007669"/>
    <property type="project" value="EnsemblFungi"/>
</dbReference>
<dbReference type="GeneID" id="30032834"/>
<dbReference type="GO" id="GO:0050714">
    <property type="term" value="P:positive regulation of protein secretion"/>
    <property type="evidence" value="ECO:0007669"/>
    <property type="project" value="EnsemblFungi"/>
</dbReference>
<evidence type="ECO:0000256" key="1">
    <source>
        <dbReference type="ARBA" id="ARBA00001686"/>
    </source>
</evidence>
<dbReference type="GO" id="GO:2000786">
    <property type="term" value="P:positive regulation of autophagosome assembly"/>
    <property type="evidence" value="ECO:0007669"/>
    <property type="project" value="EnsemblFungi"/>
</dbReference>
<feature type="region of interest" description="Disordered" evidence="8">
    <location>
        <begin position="336"/>
        <end position="355"/>
    </location>
</feature>
<dbReference type="InterPro" id="IPR015433">
    <property type="entry name" value="PI3/4_kinase"/>
</dbReference>
<feature type="domain" description="PI3K/PI4K catalytic" evidence="9">
    <location>
        <begin position="747"/>
        <end position="1028"/>
    </location>
</feature>
<feature type="region of interest" description="Disordered" evidence="8">
    <location>
        <begin position="556"/>
        <end position="593"/>
    </location>
</feature>
<feature type="region of interest" description="Disordered" evidence="8">
    <location>
        <begin position="256"/>
        <end position="314"/>
    </location>
</feature>
<evidence type="ECO:0000259" key="9">
    <source>
        <dbReference type="PROSITE" id="PS50290"/>
    </source>
</evidence>
<name>A0A167DDQ9_9ASCO</name>
<dbReference type="CDD" id="cd05168">
    <property type="entry name" value="PI4Kc_III_beta"/>
    <property type="match status" value="1"/>
</dbReference>
<comment type="subcellular location">
    <subcellularLocation>
        <location evidence="2">Nucleus</location>
    </subcellularLocation>
</comment>
<feature type="compositionally biased region" description="Low complexity" evidence="8">
    <location>
        <begin position="641"/>
        <end position="658"/>
    </location>
</feature>
<dbReference type="InterPro" id="IPR036940">
    <property type="entry name" value="PI3/4_kinase_cat_sf"/>
</dbReference>
<gene>
    <name evidence="10" type="primary">PIK1</name>
    <name evidence="10" type="ORF">AWJ20_1072</name>
</gene>
<feature type="compositionally biased region" description="Polar residues" evidence="8">
    <location>
        <begin position="629"/>
        <end position="640"/>
    </location>
</feature>
<dbReference type="InterPro" id="IPR018936">
    <property type="entry name" value="PI3/4_kinase_CS"/>
</dbReference>
<dbReference type="InterPro" id="IPR016024">
    <property type="entry name" value="ARM-type_fold"/>
</dbReference>
<sequence>MGGGRPSRTENGSDSISNSQSGIGSGSVTRTGSGSGLGTGSALGSIIGSAIGSKSRSVSNSSSIGPGSGGGYSLLLRFIESSHFSLFLCVSYLERYADNLGIHYHLCNKIRTYPPAEVEFFLPQLVQLHVTVETESMALEDLLIELCDDSTHCTLLVFWQLQAHLTESSTEPESYGFQVCKRLYNKLQYLLFNVGSAPSHKLRENTGPAIILASLFASGVGMPAAPGFIKPLMVSQGRKQRTHIFHIATKLLRSKSTSNVTATDNSKKSESEDANSGPPVMRRVRTASTVTVSTTGSTSRVASVSSVASVRTSTTTVPAITDAEADSSIVSEAGATGNASSLNVSRTAGPALKSQRSTRLIKDDVYLRGKTEALSLPDLSSSSYRNRANSDASPPLSPVIVGRRVTSNPTSQVPRQELVRQLKTNYFRCETQFVYALQSISTRLLQVPKQARLAALRVELALINRDLPAEVDIPLLLPTRTNGPNPTQNRIVRISPAEATVLNSAEKVPFLMLIEFLRDDVDFNPDSEKNKHLLSNKTDRRYIFDMAYLHDQRKKERGIAGDASTEIADDEDDDVDYNELNGNDELIPPTEERDVGDMSMVGLYYEGHSGQPDALTASISALPFHASHNDSSSSPRASNLSFSSSYVSPASSSSNNNNIDITDLATHMRTAAIMLTQLDGANGSKLPRDEIASIKAKIIANMQSMEDHTMNPTTIFKGEAGERKLENDLKTAGIGASDDPSAANLGEDWTLRKERIRRTSPYGHLPNWDLFSVIAKTGFDLRQEAFACQLIEASNKIWADSGVSVWVKKMRILITSESTGLVETITNGLSIHSIKKALTNASIANGTNPKGTIASLSEHFEKKFGARGSDTHNEALSCFAKSLAPYSILSYILQIKDRHNGNILLDNYGHIIHIDFGFLLSNSPGQFGFEAAPFKLTQEYVDLMGGVDSEYFQQFRYLLKQTFKTLRKHAESIIILVEMMSRDSNLPCFSSGPATSLQLRQRFQLHLSDTEVDQFVDNVLIQKSLGSIYTRLYDQFQLLTQGIYS</sequence>
<dbReference type="Pfam" id="PF21245">
    <property type="entry name" value="PI4KB-PIK1_PIK"/>
    <property type="match status" value="1"/>
</dbReference>
<dbReference type="Gene3D" id="1.10.1070.11">
    <property type="entry name" value="Phosphatidylinositol 3-/4-kinase, catalytic domain"/>
    <property type="match status" value="1"/>
</dbReference>
<dbReference type="PANTHER" id="PTHR10048:SF22">
    <property type="entry name" value="PHOSPHATIDYLINOSITOL 4-KINASE BETA"/>
    <property type="match status" value="1"/>
</dbReference>
<feature type="region of interest" description="Disordered" evidence="8">
    <location>
        <begin position="1"/>
        <end position="36"/>
    </location>
</feature>
<dbReference type="InterPro" id="IPR049160">
    <property type="entry name" value="PI4KB-PIK1_PIK"/>
</dbReference>
<reference evidence="10 11" key="1">
    <citation type="submission" date="2016-02" db="EMBL/GenBank/DDBJ databases">
        <title>Complete genome sequence and transcriptome regulation of the pentose utilising yeast Sugiyamaella lignohabitans.</title>
        <authorList>
            <person name="Bellasio M."/>
            <person name="Peymann A."/>
            <person name="Valli M."/>
            <person name="Sipitzky M."/>
            <person name="Graf A."/>
            <person name="Sauer M."/>
            <person name="Marx H."/>
            <person name="Mattanovich D."/>
        </authorList>
    </citation>
    <scope>NUCLEOTIDE SEQUENCE [LARGE SCALE GENOMIC DNA]</scope>
    <source>
        <strain evidence="10 11">CBS 10342</strain>
    </source>
</reference>
<accession>A0A167DDQ9</accession>
<keyword evidence="6 10" id="KW-0418">Kinase</keyword>